<accession>X1MRX2</accession>
<feature type="non-terminal residue" evidence="1">
    <location>
        <position position="30"/>
    </location>
</feature>
<organism evidence="1">
    <name type="scientific">marine sediment metagenome</name>
    <dbReference type="NCBI Taxonomy" id="412755"/>
    <lineage>
        <taxon>unclassified sequences</taxon>
        <taxon>metagenomes</taxon>
        <taxon>ecological metagenomes</taxon>
    </lineage>
</organism>
<dbReference type="EMBL" id="BARV01008238">
    <property type="protein sequence ID" value="GAI17430.1"/>
    <property type="molecule type" value="Genomic_DNA"/>
</dbReference>
<reference evidence="1" key="1">
    <citation type="journal article" date="2014" name="Front. Microbiol.">
        <title>High frequency of phylogenetically diverse reductive dehalogenase-homologous genes in deep subseafloor sedimentary metagenomes.</title>
        <authorList>
            <person name="Kawai M."/>
            <person name="Futagami T."/>
            <person name="Toyoda A."/>
            <person name="Takaki Y."/>
            <person name="Nishi S."/>
            <person name="Hori S."/>
            <person name="Arai W."/>
            <person name="Tsubouchi T."/>
            <person name="Morono Y."/>
            <person name="Uchiyama I."/>
            <person name="Ito T."/>
            <person name="Fujiyama A."/>
            <person name="Inagaki F."/>
            <person name="Takami H."/>
        </authorList>
    </citation>
    <scope>NUCLEOTIDE SEQUENCE</scope>
    <source>
        <strain evidence="1">Expedition CK06-06</strain>
    </source>
</reference>
<name>X1MRX2_9ZZZZ</name>
<proteinExistence type="predicted"/>
<comment type="caution">
    <text evidence="1">The sequence shown here is derived from an EMBL/GenBank/DDBJ whole genome shotgun (WGS) entry which is preliminary data.</text>
</comment>
<sequence>MKTKRIIGKTLDLFKLRYPMYYNVSLLRNN</sequence>
<gene>
    <name evidence="1" type="ORF">S06H3_16625</name>
</gene>
<protein>
    <submittedName>
        <fullName evidence="1">Uncharacterized protein</fullName>
    </submittedName>
</protein>
<dbReference type="AlphaFoldDB" id="X1MRX2"/>
<evidence type="ECO:0000313" key="1">
    <source>
        <dbReference type="EMBL" id="GAI17430.1"/>
    </source>
</evidence>